<dbReference type="InterPro" id="IPR008270">
    <property type="entry name" value="Glyco_hydro_25_AS"/>
</dbReference>
<organism evidence="7 8">
    <name type="scientific">Priestia megaterium</name>
    <name type="common">Bacillus megaterium</name>
    <dbReference type="NCBI Taxonomy" id="1404"/>
    <lineage>
        <taxon>Bacteria</taxon>
        <taxon>Bacillati</taxon>
        <taxon>Bacillota</taxon>
        <taxon>Bacilli</taxon>
        <taxon>Bacillales</taxon>
        <taxon>Bacillaceae</taxon>
        <taxon>Priestia</taxon>
    </lineage>
</organism>
<evidence type="ECO:0000313" key="8">
    <source>
        <dbReference type="Proteomes" id="UP000253834"/>
    </source>
</evidence>
<dbReference type="GO" id="GO:0016052">
    <property type="term" value="P:carbohydrate catabolic process"/>
    <property type="evidence" value="ECO:0007669"/>
    <property type="project" value="TreeGrafter"/>
</dbReference>
<dbReference type="InterPro" id="IPR002477">
    <property type="entry name" value="Peptidoglycan-bd-like"/>
</dbReference>
<dbReference type="Gene3D" id="3.20.20.80">
    <property type="entry name" value="Glycosidases"/>
    <property type="match status" value="1"/>
</dbReference>
<dbReference type="InterPro" id="IPR018077">
    <property type="entry name" value="Glyco_hydro_fam25_subgr"/>
</dbReference>
<keyword evidence="2 4" id="KW-0378">Hydrolase</keyword>
<sequence length="456" mass="49210">MGNKLQSRSKQNVLGLDVSHHNGDVEWKQVAAAGYKFVYLKLTEGKSYVDKTTYDNYIAAKNAGLRVGFYHYAHCTNDPIAEVDFFLKKLGDMKADLPHCLDLEENKGLSKTKVSAFAVKWMEYLQKKTGITPILYTGLSFSNSYFTSAVAKYPLWVARYAAGSKRSTGFTNPGESNVWSKWAMFQYTDSGKIKGISGNVDVNEMDLDFFKSIDSGVVVVGDANPPSSYRKGDSGLGVKELQQKIVKAGFKLPVHGDDGSYGDETVEAVMAFQKQYGLAIDGIAGEKTLDKLADVLKDQPAAEEKLKEEPKPAAKPKPTPTKPVSKADSGIKSIQVTLNSCYHVGLATDGLYGPSTKKALIKGLQTELNKQYKAKLAVDGVFGKGTAATCVTLSEGARGNITWILQAALYALGYDTKGVDGVFGSGTTKAVKSFQKNSGISADGIAGKSTFNKLLV</sequence>
<dbReference type="PANTHER" id="PTHR34135:SF2">
    <property type="entry name" value="LYSOZYME"/>
    <property type="match status" value="1"/>
</dbReference>
<proteinExistence type="inferred from homology"/>
<gene>
    <name evidence="7" type="ORF">CIB87_10580</name>
</gene>
<reference evidence="7 8" key="1">
    <citation type="submission" date="2017-07" db="EMBL/GenBank/DDBJ databases">
        <title>Isolation and development of strain Bacillus megaterium SR7 for enhanced growth and metabolite production under supercritical carbon dioxide.</title>
        <authorList>
            <person name="Freedman A.J.E."/>
            <person name="Peet K.C."/>
            <person name="Boock J.T."/>
            <person name="Penn K."/>
            <person name="Prather K.L.J."/>
            <person name="Thompson J.R."/>
        </authorList>
    </citation>
    <scope>NUCLEOTIDE SEQUENCE [LARGE SCALE GENOMIC DNA]</scope>
    <source>
        <strain evidence="7 8">SR7</strain>
    </source>
</reference>
<feature type="compositionally biased region" description="Basic and acidic residues" evidence="5">
    <location>
        <begin position="302"/>
        <end position="312"/>
    </location>
</feature>
<dbReference type="GO" id="GO:0016998">
    <property type="term" value="P:cell wall macromolecule catabolic process"/>
    <property type="evidence" value="ECO:0007669"/>
    <property type="project" value="InterPro"/>
</dbReference>
<feature type="domain" description="Peptidoglycan binding-like" evidence="6">
    <location>
        <begin position="405"/>
        <end position="454"/>
    </location>
</feature>
<dbReference type="Pfam" id="PF01471">
    <property type="entry name" value="PG_binding_1"/>
    <property type="match status" value="2"/>
</dbReference>
<dbReference type="AlphaFoldDB" id="A0AA86I094"/>
<dbReference type="SMART" id="SM00641">
    <property type="entry name" value="Glyco_25"/>
    <property type="match status" value="1"/>
</dbReference>
<dbReference type="Gene3D" id="1.10.101.10">
    <property type="entry name" value="PGBD-like superfamily/PGBD"/>
    <property type="match status" value="3"/>
</dbReference>
<dbReference type="Pfam" id="PF01183">
    <property type="entry name" value="Glyco_hydro_25"/>
    <property type="match status" value="1"/>
</dbReference>
<name>A0AA86I094_PRIMG</name>
<dbReference type="InterPro" id="IPR002053">
    <property type="entry name" value="Glyco_hydro_25"/>
</dbReference>
<dbReference type="SUPFAM" id="SSF51445">
    <property type="entry name" value="(Trans)glycosidases"/>
    <property type="match status" value="1"/>
</dbReference>
<dbReference type="RefSeq" id="WP_114895451.1">
    <property type="nucleotide sequence ID" value="NZ_CP022674.1"/>
</dbReference>
<evidence type="ECO:0000259" key="6">
    <source>
        <dbReference type="Pfam" id="PF01471"/>
    </source>
</evidence>
<dbReference type="GO" id="GO:0003796">
    <property type="term" value="F:lysozyme activity"/>
    <property type="evidence" value="ECO:0007669"/>
    <property type="project" value="UniProtKB-EC"/>
</dbReference>
<evidence type="ECO:0000256" key="2">
    <source>
        <dbReference type="ARBA" id="ARBA00022801"/>
    </source>
</evidence>
<dbReference type="PANTHER" id="PTHR34135">
    <property type="entry name" value="LYSOZYME"/>
    <property type="match status" value="1"/>
</dbReference>
<evidence type="ECO:0000256" key="5">
    <source>
        <dbReference type="SAM" id="MobiDB-lite"/>
    </source>
</evidence>
<evidence type="ECO:0000256" key="3">
    <source>
        <dbReference type="ARBA" id="ARBA00023295"/>
    </source>
</evidence>
<comment type="similarity">
    <text evidence="1 4">Belongs to the glycosyl hydrolase 25 family.</text>
</comment>
<dbReference type="EC" id="3.2.1.17" evidence="4"/>
<dbReference type="EMBL" id="CP022674">
    <property type="protein sequence ID" value="AXI29434.1"/>
    <property type="molecule type" value="Genomic_DNA"/>
</dbReference>
<evidence type="ECO:0000256" key="4">
    <source>
        <dbReference type="RuleBase" id="RU361176"/>
    </source>
</evidence>
<dbReference type="InterPro" id="IPR017853">
    <property type="entry name" value="GH"/>
</dbReference>
<keyword evidence="3 4" id="KW-0326">Glycosidase</keyword>
<accession>A0AA86I094</accession>
<dbReference type="InterPro" id="IPR036365">
    <property type="entry name" value="PGBD-like_sf"/>
</dbReference>
<feature type="domain" description="Peptidoglycan binding-like" evidence="6">
    <location>
        <begin position="235"/>
        <end position="292"/>
    </location>
</feature>
<dbReference type="PROSITE" id="PS51904">
    <property type="entry name" value="GLYCOSYL_HYDROL_F25_2"/>
    <property type="match status" value="1"/>
</dbReference>
<protein>
    <recommendedName>
        <fullName evidence="4">Lysozyme</fullName>
        <ecNumber evidence="4">3.2.1.17</ecNumber>
    </recommendedName>
</protein>
<dbReference type="GO" id="GO:0009253">
    <property type="term" value="P:peptidoglycan catabolic process"/>
    <property type="evidence" value="ECO:0007669"/>
    <property type="project" value="InterPro"/>
</dbReference>
<feature type="region of interest" description="Disordered" evidence="5">
    <location>
        <begin position="302"/>
        <end position="328"/>
    </location>
</feature>
<evidence type="ECO:0000256" key="1">
    <source>
        <dbReference type="ARBA" id="ARBA00010646"/>
    </source>
</evidence>
<dbReference type="InterPro" id="IPR036366">
    <property type="entry name" value="PGBDSf"/>
</dbReference>
<dbReference type="Proteomes" id="UP000253834">
    <property type="component" value="Chromosome"/>
</dbReference>
<dbReference type="SUPFAM" id="SSF47090">
    <property type="entry name" value="PGBD-like"/>
    <property type="match status" value="2"/>
</dbReference>
<dbReference type="PROSITE" id="PS00953">
    <property type="entry name" value="GLYCOSYL_HYDROL_F25_1"/>
    <property type="match status" value="1"/>
</dbReference>
<comment type="catalytic activity">
    <reaction evidence="4">
        <text>Hydrolysis of (1-&gt;4)-beta-linkages between N-acetylmuramic acid and N-acetyl-D-glucosamine residues in a peptidoglycan and between N-acetyl-D-glucosamine residues in chitodextrins.</text>
        <dbReference type="EC" id="3.2.1.17"/>
    </reaction>
</comment>
<evidence type="ECO:0000313" key="7">
    <source>
        <dbReference type="EMBL" id="AXI29434.1"/>
    </source>
</evidence>